<feature type="domain" description="ER membrane protein complex subunit 1 C-terminal" evidence="11">
    <location>
        <begin position="654"/>
        <end position="851"/>
    </location>
</feature>
<keyword evidence="7" id="KW-0256">Endoplasmic reticulum</keyword>
<evidence type="ECO:0000259" key="12">
    <source>
        <dbReference type="Pfam" id="PF25293"/>
    </source>
</evidence>
<dbReference type="InterPro" id="IPR011678">
    <property type="entry name" value="EMC1_C"/>
</dbReference>
<keyword evidence="9" id="KW-0472">Membrane</keyword>
<dbReference type="Pfam" id="PF25293">
    <property type="entry name" value="Beta-prop_EMC1_N"/>
    <property type="match status" value="1"/>
</dbReference>
<evidence type="ECO:0000256" key="9">
    <source>
        <dbReference type="ARBA" id="ARBA00023136"/>
    </source>
</evidence>
<dbReference type="PANTHER" id="PTHR21573:SF0">
    <property type="entry name" value="ER MEMBRANE PROTEIN COMPLEX SUBUNIT 1"/>
    <property type="match status" value="1"/>
</dbReference>
<reference evidence="13 14" key="1">
    <citation type="journal article" date="2011" name="J. Gen. Appl. Microbiol.">
        <title>Draft genome sequencing of the enigmatic basidiomycete Mixia osmundae.</title>
        <authorList>
            <person name="Nishida H."/>
            <person name="Nagatsuka Y."/>
            <person name="Sugiyama J."/>
        </authorList>
    </citation>
    <scope>NUCLEOTIDE SEQUENCE [LARGE SCALE GENOMIC DNA]</scope>
    <source>
        <strain evidence="14">CBS 9802 / IAM 14324 / JCM 22182 / KY 12970</strain>
    </source>
</reference>
<sequence>MRWAFPALLSAVLARSTMLPLEHSQDGHFSQLKLIGRPLAAPRPLVLERAIHGSTDCTTILYTDRDILAALACHDGQVAWRHRLSTGAKVMALQAKDDYLLVTSSKSIALYELQSGKLVWERSSTAPSAVAGFVQHEQSLCVVGRVDDGLFAWQADTGAQLWSTSIDSNEDFHSLAQSRYDQALLLSRQGKHTKAYTVALHDGSLSEIDAGKISAVQSDKSLLVGYADGSAWLVWLDPSDKLWSAQVVDDKLSKPVKIEASIGSQAKLEAYGPEWILVRAALPAVLHLSRQGVRLVHQSSAPSSDETLIGTTAYAASSALLLTTVYANGYQVERSEVVRLTQTGKPQINSYEMAYNAKEQGPVLDVIGLPQTESITVAASGAIQKWQRGLIHVWKREEGLSAIGPLSSGLTHFEPILTAPTALAAAVQSENAAQRIARQFKLLLGLFGSNKGQSSPVSSGKEQLVPRGTIYAASRYGNTFTLRAYDGYLKLVSQRRAETAESKSEVYWTGAKVSQVEGPTSKTLAFSGRSADNKKILDTVDGKQTDGIDPDQLVVSATAVEALGPRAWRFHLPQGYRTITSASARLSAVANLGKVMTDRSSVYKYLASELVAIASYSTETSTLLVQIIDADTGALAWSAYHGNTRSSGITLALSENWLVYSYQPEEAASASRLASVELFSYTHPSTIDTLDSVAKTFAVPFGIASMSITQSRLGITNKNVVAATDTGRVYSIAARLLDPRRPLVPTKADKEAMLIPYDSLLNPDPMSIVSQSLRALGIARIQSVPTRLESTVIFLATGLDLCIGSVSPSGKFDILSPDFNKVQLVLTSLGLLGGIGFARPTLKQRTLRARWYTT</sequence>
<evidence type="ECO:0000256" key="6">
    <source>
        <dbReference type="ARBA" id="ARBA00022729"/>
    </source>
</evidence>
<evidence type="ECO:0000256" key="3">
    <source>
        <dbReference type="ARBA" id="ARBA00011276"/>
    </source>
</evidence>
<dbReference type="Proteomes" id="UP000009131">
    <property type="component" value="Unassembled WGS sequence"/>
</dbReference>
<accession>G7E7W0</accession>
<keyword evidence="14" id="KW-1185">Reference proteome</keyword>
<organism evidence="13 14">
    <name type="scientific">Mixia osmundae (strain CBS 9802 / IAM 14324 / JCM 22182 / KY 12970)</name>
    <dbReference type="NCBI Taxonomy" id="764103"/>
    <lineage>
        <taxon>Eukaryota</taxon>
        <taxon>Fungi</taxon>
        <taxon>Dikarya</taxon>
        <taxon>Basidiomycota</taxon>
        <taxon>Pucciniomycotina</taxon>
        <taxon>Mixiomycetes</taxon>
        <taxon>Mixiales</taxon>
        <taxon>Mixiaceae</taxon>
        <taxon>Mixia</taxon>
    </lineage>
</organism>
<comment type="similarity">
    <text evidence="2">Belongs to the EMC1 family.</text>
</comment>
<comment type="caution">
    <text evidence="13">The sequence shown here is derived from an EMBL/GenBank/DDBJ whole genome shotgun (WGS) entry which is preliminary data.</text>
</comment>
<dbReference type="Gene3D" id="2.130.10.10">
    <property type="entry name" value="YVTN repeat-like/Quinoprotein amine dehydrogenase"/>
    <property type="match status" value="1"/>
</dbReference>
<gene>
    <name evidence="13" type="primary">Mo05608</name>
    <name evidence="13" type="ORF">E5Q_05608</name>
</gene>
<evidence type="ECO:0000256" key="2">
    <source>
        <dbReference type="ARBA" id="ARBA00007904"/>
    </source>
</evidence>
<dbReference type="OrthoDB" id="28092at2759"/>
<dbReference type="GO" id="GO:0034975">
    <property type="term" value="P:protein folding in endoplasmic reticulum"/>
    <property type="evidence" value="ECO:0007669"/>
    <property type="project" value="TreeGrafter"/>
</dbReference>
<keyword evidence="6" id="KW-0732">Signal</keyword>
<reference evidence="13 14" key="2">
    <citation type="journal article" date="2012" name="Open Biol.">
        <title>Characteristics of nucleosomes and linker DNA regions on the genome of the basidiomycete Mixia osmundae revealed by mono- and dinucleosome mapping.</title>
        <authorList>
            <person name="Nishida H."/>
            <person name="Kondo S."/>
            <person name="Matsumoto T."/>
            <person name="Suzuki Y."/>
            <person name="Yoshikawa H."/>
            <person name="Taylor T.D."/>
            <person name="Sugiyama J."/>
        </authorList>
    </citation>
    <scope>NUCLEOTIDE SEQUENCE [LARGE SCALE GENOMIC DNA]</scope>
    <source>
        <strain evidence="14">CBS 9802 / IAM 14324 / JCM 22182 / KY 12970</strain>
    </source>
</reference>
<dbReference type="AlphaFoldDB" id="G7E7W0"/>
<dbReference type="GO" id="GO:0072546">
    <property type="term" value="C:EMC complex"/>
    <property type="evidence" value="ECO:0007669"/>
    <property type="project" value="InterPro"/>
</dbReference>
<dbReference type="eggNOG" id="KOG2103">
    <property type="taxonomic scope" value="Eukaryota"/>
</dbReference>
<keyword evidence="10" id="KW-0325">Glycoprotein</keyword>
<protein>
    <recommendedName>
        <fullName evidence="4">ER membrane protein complex subunit 1</fullName>
    </recommendedName>
</protein>
<dbReference type="SUPFAM" id="SSF50998">
    <property type="entry name" value="Quinoprotein alcohol dehydrogenase-like"/>
    <property type="match status" value="1"/>
</dbReference>
<name>G7E7W0_MIXOS</name>
<comment type="subunit">
    <text evidence="3">Component of the ER membrane protein complex (EMC).</text>
</comment>
<evidence type="ECO:0000313" key="13">
    <source>
        <dbReference type="EMBL" id="GAA98920.1"/>
    </source>
</evidence>
<dbReference type="InterPro" id="IPR026895">
    <property type="entry name" value="EMC1"/>
</dbReference>
<dbReference type="EMBL" id="BABT02000165">
    <property type="protein sequence ID" value="GAA98920.1"/>
    <property type="molecule type" value="Genomic_DNA"/>
</dbReference>
<keyword evidence="5" id="KW-0812">Transmembrane</keyword>
<evidence type="ECO:0000256" key="4">
    <source>
        <dbReference type="ARBA" id="ARBA00020824"/>
    </source>
</evidence>
<evidence type="ECO:0000256" key="5">
    <source>
        <dbReference type="ARBA" id="ARBA00022692"/>
    </source>
</evidence>
<dbReference type="InterPro" id="IPR015943">
    <property type="entry name" value="WD40/YVTN_repeat-like_dom_sf"/>
</dbReference>
<dbReference type="InterPro" id="IPR011047">
    <property type="entry name" value="Quinoprotein_ADH-like_sf"/>
</dbReference>
<feature type="domain" description="EMC1 first beta-propeller" evidence="12">
    <location>
        <begin position="60"/>
        <end position="298"/>
    </location>
</feature>
<dbReference type="HOGENOM" id="CLU_329840_0_0_1"/>
<dbReference type="PANTHER" id="PTHR21573">
    <property type="entry name" value="ER MEMBRANE PROTEIN COMPLEX SUBUNIT 1"/>
    <property type="match status" value="1"/>
</dbReference>
<evidence type="ECO:0000256" key="7">
    <source>
        <dbReference type="ARBA" id="ARBA00022824"/>
    </source>
</evidence>
<proteinExistence type="inferred from homology"/>
<dbReference type="STRING" id="764103.G7E7W0"/>
<evidence type="ECO:0000313" key="14">
    <source>
        <dbReference type="Proteomes" id="UP000009131"/>
    </source>
</evidence>
<dbReference type="InParanoid" id="G7E7W0"/>
<keyword evidence="8" id="KW-1133">Transmembrane helix</keyword>
<dbReference type="InterPro" id="IPR058545">
    <property type="entry name" value="Beta-prop_EMC1_1st"/>
</dbReference>
<comment type="subcellular location">
    <subcellularLocation>
        <location evidence="1">Endoplasmic reticulum membrane</location>
        <topology evidence="1">Single-pass type I membrane protein</topology>
    </subcellularLocation>
</comment>
<evidence type="ECO:0000259" key="11">
    <source>
        <dbReference type="Pfam" id="PF07774"/>
    </source>
</evidence>
<evidence type="ECO:0000256" key="10">
    <source>
        <dbReference type="ARBA" id="ARBA00023180"/>
    </source>
</evidence>
<evidence type="ECO:0000256" key="8">
    <source>
        <dbReference type="ARBA" id="ARBA00022989"/>
    </source>
</evidence>
<evidence type="ECO:0000256" key="1">
    <source>
        <dbReference type="ARBA" id="ARBA00004115"/>
    </source>
</evidence>
<dbReference type="Pfam" id="PF07774">
    <property type="entry name" value="EMC1_C"/>
    <property type="match status" value="1"/>
</dbReference>